<dbReference type="PANTHER" id="PTHR30231:SF4">
    <property type="entry name" value="PROTEIN NEN2"/>
    <property type="match status" value="1"/>
</dbReference>
<evidence type="ECO:0000259" key="4">
    <source>
        <dbReference type="SMART" id="SM00479"/>
    </source>
</evidence>
<evidence type="ECO:0000256" key="1">
    <source>
        <dbReference type="ARBA" id="ARBA00022722"/>
    </source>
</evidence>
<dbReference type="GO" id="GO:0006259">
    <property type="term" value="P:DNA metabolic process"/>
    <property type="evidence" value="ECO:0007669"/>
    <property type="project" value="UniProtKB-ARBA"/>
</dbReference>
<dbReference type="InterPro" id="IPR013520">
    <property type="entry name" value="Ribonucl_H"/>
</dbReference>
<dbReference type="Pfam" id="PF00929">
    <property type="entry name" value="RNase_T"/>
    <property type="match status" value="1"/>
</dbReference>
<dbReference type="GO" id="GO:0008408">
    <property type="term" value="F:3'-5' exonuclease activity"/>
    <property type="evidence" value="ECO:0007669"/>
    <property type="project" value="TreeGrafter"/>
</dbReference>
<dbReference type="PANTHER" id="PTHR30231">
    <property type="entry name" value="DNA POLYMERASE III SUBUNIT EPSILON"/>
    <property type="match status" value="1"/>
</dbReference>
<evidence type="ECO:0000256" key="2">
    <source>
        <dbReference type="ARBA" id="ARBA00022801"/>
    </source>
</evidence>
<name>V5TAI1_FRANO</name>
<dbReference type="SMART" id="SM00479">
    <property type="entry name" value="EXOIII"/>
    <property type="match status" value="1"/>
</dbReference>
<feature type="domain" description="Exonuclease" evidence="4">
    <location>
        <begin position="100"/>
        <end position="269"/>
    </location>
</feature>
<keyword evidence="2" id="KW-0378">Hydrolase</keyword>
<accession>V5TAI1</accession>
<proteinExistence type="predicted"/>
<dbReference type="CDD" id="cd06127">
    <property type="entry name" value="DEDDh"/>
    <property type="match status" value="1"/>
</dbReference>
<keyword evidence="3" id="KW-0269">Exonuclease</keyword>
<reference evidence="5" key="1">
    <citation type="journal article" date="2014" name="Genome">
        <title>Comparative analyses of a putative Francisella conjugative element.</title>
        <authorList>
            <person name="Siddaramappa S."/>
            <person name="Challacombe J.F."/>
            <person name="Petersen J.M."/>
            <person name="Pillai S."/>
            <person name="Kuske C.R."/>
        </authorList>
    </citation>
    <scope>NUCLEOTIDE SEQUENCE</scope>
    <source>
        <strain evidence="5">PA10-7858</strain>
        <plasmid evidence="5">pFNPA10</plasmid>
    </source>
</reference>
<dbReference type="GO" id="GO:0003676">
    <property type="term" value="F:nucleic acid binding"/>
    <property type="evidence" value="ECO:0007669"/>
    <property type="project" value="InterPro"/>
</dbReference>
<gene>
    <name evidence="5" type="ORF">N894_0051</name>
</gene>
<sequence>MDRLYSKSAWKELFRMKPIDEDIYTTTKINSYKQEYKLYSSAQVKPMRKHTKKQRSEAQIKATNRMQIALDKSKALKELKKLHQYRDRVKKISANLIEEDVIIFDTETTGLSSPHILQITAISSKSKEVLIDTNVYTKKEIEEGAYDVHGISKEDIYNAPKFIDVYSELLSKLNGRKLTSYNTSFDFLALECSLEEHNYILDKNMLSHHCIMQLSASFYAPKNNYKGRFALYNAMIASNLVFQGEAHTSKADTLAALDLLHYYSSYDLEKELEKVNKDNINESI</sequence>
<dbReference type="AlphaFoldDB" id="V5TAI1"/>
<dbReference type="InterPro" id="IPR036397">
    <property type="entry name" value="RNaseH_sf"/>
</dbReference>
<evidence type="ECO:0000313" key="5">
    <source>
        <dbReference type="EMBL" id="AHB60819.1"/>
    </source>
</evidence>
<dbReference type="EMBL" id="KF640086">
    <property type="protein sequence ID" value="AHB60819.1"/>
    <property type="molecule type" value="Genomic_DNA"/>
</dbReference>
<keyword evidence="1" id="KW-0540">Nuclease</keyword>
<geneLocation type="plasmid" evidence="5">
    <name>pFNPA10</name>
</geneLocation>
<keyword evidence="5" id="KW-0614">Plasmid</keyword>
<organism evidence="5">
    <name type="scientific">Francisella tularensis subsp. novicida PA10-7858</name>
    <dbReference type="NCBI Taxonomy" id="1386968"/>
    <lineage>
        <taxon>Bacteria</taxon>
        <taxon>Pseudomonadati</taxon>
        <taxon>Pseudomonadota</taxon>
        <taxon>Gammaproteobacteria</taxon>
        <taxon>Thiotrichales</taxon>
        <taxon>Francisellaceae</taxon>
        <taxon>Francisella</taxon>
    </lineage>
</organism>
<dbReference type="InterPro" id="IPR012337">
    <property type="entry name" value="RNaseH-like_sf"/>
</dbReference>
<evidence type="ECO:0000256" key="3">
    <source>
        <dbReference type="ARBA" id="ARBA00022839"/>
    </source>
</evidence>
<protein>
    <submittedName>
        <fullName evidence="5">YacC</fullName>
    </submittedName>
</protein>
<dbReference type="SUPFAM" id="SSF53098">
    <property type="entry name" value="Ribonuclease H-like"/>
    <property type="match status" value="1"/>
</dbReference>
<dbReference type="Gene3D" id="3.30.420.10">
    <property type="entry name" value="Ribonuclease H-like superfamily/Ribonuclease H"/>
    <property type="match status" value="1"/>
</dbReference>